<feature type="compositionally biased region" description="Basic and acidic residues" evidence="1">
    <location>
        <begin position="88"/>
        <end position="105"/>
    </location>
</feature>
<gene>
    <name evidence="2" type="ORF">GCM10008983_06740</name>
</gene>
<organism evidence="2 3">
    <name type="scientific">Lentibacillus halophilus</name>
    <dbReference type="NCBI Taxonomy" id="295065"/>
    <lineage>
        <taxon>Bacteria</taxon>
        <taxon>Bacillati</taxon>
        <taxon>Bacillota</taxon>
        <taxon>Bacilli</taxon>
        <taxon>Bacillales</taxon>
        <taxon>Bacillaceae</taxon>
        <taxon>Lentibacillus</taxon>
    </lineage>
</organism>
<dbReference type="InterPro" id="IPR025439">
    <property type="entry name" value="Spore_coat_CotO"/>
</dbReference>
<dbReference type="Proteomes" id="UP001501459">
    <property type="component" value="Unassembled WGS sequence"/>
</dbReference>
<dbReference type="RefSeq" id="WP_343751175.1">
    <property type="nucleotide sequence ID" value="NZ_BAAADM010000015.1"/>
</dbReference>
<dbReference type="EMBL" id="BAAADM010000015">
    <property type="protein sequence ID" value="GAA0432783.1"/>
    <property type="molecule type" value="Genomic_DNA"/>
</dbReference>
<name>A0ABN0Z4J3_9BACI</name>
<feature type="region of interest" description="Disordered" evidence="1">
    <location>
        <begin position="1"/>
        <end position="105"/>
    </location>
</feature>
<feature type="compositionally biased region" description="Basic and acidic residues" evidence="1">
    <location>
        <begin position="60"/>
        <end position="70"/>
    </location>
</feature>
<proteinExistence type="predicted"/>
<evidence type="ECO:0000313" key="2">
    <source>
        <dbReference type="EMBL" id="GAA0432783.1"/>
    </source>
</evidence>
<comment type="caution">
    <text evidence="2">The sequence shown here is derived from an EMBL/GenBank/DDBJ whole genome shotgun (WGS) entry which is preliminary data.</text>
</comment>
<feature type="compositionally biased region" description="Polar residues" evidence="1">
    <location>
        <begin position="1"/>
        <end position="31"/>
    </location>
</feature>
<accession>A0ABN0Z4J3</accession>
<evidence type="ECO:0000256" key="1">
    <source>
        <dbReference type="SAM" id="MobiDB-lite"/>
    </source>
</evidence>
<evidence type="ECO:0000313" key="3">
    <source>
        <dbReference type="Proteomes" id="UP001501459"/>
    </source>
</evidence>
<dbReference type="Pfam" id="PF14153">
    <property type="entry name" value="Spore_coat_CotO"/>
    <property type="match status" value="1"/>
</dbReference>
<keyword evidence="3" id="KW-1185">Reference proteome</keyword>
<protein>
    <recommendedName>
        <fullName evidence="4">Spore coat protein CotO</fullName>
    </recommendedName>
</protein>
<reference evidence="2 3" key="1">
    <citation type="journal article" date="2019" name="Int. J. Syst. Evol. Microbiol.">
        <title>The Global Catalogue of Microorganisms (GCM) 10K type strain sequencing project: providing services to taxonomists for standard genome sequencing and annotation.</title>
        <authorList>
            <consortium name="The Broad Institute Genomics Platform"/>
            <consortium name="The Broad Institute Genome Sequencing Center for Infectious Disease"/>
            <person name="Wu L."/>
            <person name="Ma J."/>
        </authorList>
    </citation>
    <scope>NUCLEOTIDE SEQUENCE [LARGE SCALE GENOMIC DNA]</scope>
    <source>
        <strain evidence="2 3">JCM 12149</strain>
    </source>
</reference>
<evidence type="ECO:0008006" key="4">
    <source>
        <dbReference type="Google" id="ProtNLM"/>
    </source>
</evidence>
<sequence length="175" mass="20028">MGNKKSANSPLLYIQQPTTRTPEAPMQSSYKTPKKSDTKNQSMTTKSSVKRSGGRNSFFEQEKVENKHPADTAGPADPQANDDDNIEEKDASHNDTTSEHRKQFKDMSLQERVEYFLNRPAHVPPMRCEIKTNERRYRGIITDYQDETVYVRVGRRSTPTAISFSEIHDIQMVGF</sequence>